<keyword evidence="8" id="KW-0472">Membrane</keyword>
<keyword evidence="5" id="KW-0547">Nucleotide-binding</keyword>
<evidence type="ECO:0000256" key="1">
    <source>
        <dbReference type="ARBA" id="ARBA00004167"/>
    </source>
</evidence>
<feature type="domain" description="THIF-type NAD/FAD binding fold" evidence="11">
    <location>
        <begin position="31"/>
        <end position="278"/>
    </location>
</feature>
<dbReference type="AlphaFoldDB" id="K4KM83"/>
<comment type="similarity">
    <text evidence="2">Belongs to the HesA/MoeB/ThiF family.</text>
</comment>
<evidence type="ECO:0000256" key="10">
    <source>
        <dbReference type="ARBA" id="ARBA00083375"/>
    </source>
</evidence>
<dbReference type="Pfam" id="PF00899">
    <property type="entry name" value="ThiF"/>
    <property type="match status" value="1"/>
</dbReference>
<dbReference type="GO" id="GO:0008641">
    <property type="term" value="F:ubiquitin-like modifier activating enzyme activity"/>
    <property type="evidence" value="ECO:0007669"/>
    <property type="project" value="InterPro"/>
</dbReference>
<dbReference type="SUPFAM" id="SSF69572">
    <property type="entry name" value="Activating enzymes of the ubiquitin-like proteins"/>
    <property type="match status" value="1"/>
</dbReference>
<organism evidence="12 13">
    <name type="scientific">Simiduia agarivorans (strain DSM 21679 / JCM 13881 / BCRC 17597 / SA1)</name>
    <dbReference type="NCBI Taxonomy" id="1117647"/>
    <lineage>
        <taxon>Bacteria</taxon>
        <taxon>Pseudomonadati</taxon>
        <taxon>Pseudomonadota</taxon>
        <taxon>Gammaproteobacteria</taxon>
        <taxon>Cellvibrionales</taxon>
        <taxon>Cellvibrionaceae</taxon>
        <taxon>Simiduia</taxon>
    </lineage>
</organism>
<dbReference type="CDD" id="cd00755">
    <property type="entry name" value="YgdL_like"/>
    <property type="match status" value="1"/>
</dbReference>
<evidence type="ECO:0000256" key="9">
    <source>
        <dbReference type="ARBA" id="ARBA00074884"/>
    </source>
</evidence>
<dbReference type="GO" id="GO:0061504">
    <property type="term" value="P:cyclic threonylcarbamoyladenosine biosynthetic process"/>
    <property type="evidence" value="ECO:0007669"/>
    <property type="project" value="TreeGrafter"/>
</dbReference>
<accession>K4KM83</accession>
<reference evidence="12 13" key="1">
    <citation type="journal article" date="2013" name="Genome Announc.">
        <title>Complete genome sequence of Simiduia agarivorans SA1(T), a marine bacterium able to degrade a variety of polysaccharides.</title>
        <authorList>
            <person name="Lin S.Y."/>
            <person name="Shieh W.Y."/>
            <person name="Chen J.S."/>
            <person name="Tang S.L."/>
        </authorList>
    </citation>
    <scope>NUCLEOTIDE SEQUENCE [LARGE SCALE GENOMIC DNA]</scope>
    <source>
        <strain evidence="13">DSM 21679 / JCM 13881 / BCRC 17597 / SA1</strain>
    </source>
</reference>
<protein>
    <recommendedName>
        <fullName evidence="9">tRNA threonylcarbamoyladenosine dehydratase</fullName>
    </recommendedName>
    <alternativeName>
        <fullName evidence="10">t(6)A37 dehydratase</fullName>
    </alternativeName>
</protein>
<keyword evidence="3" id="KW-0436">Ligase</keyword>
<dbReference type="HOGENOM" id="CLU_013325_4_0_6"/>
<proteinExistence type="inferred from homology"/>
<name>K4KM83_SIMAS</name>
<dbReference type="KEGG" id="saga:M5M_15010"/>
<dbReference type="InterPro" id="IPR035985">
    <property type="entry name" value="Ubiquitin-activating_enz"/>
</dbReference>
<dbReference type="PANTHER" id="PTHR43267">
    <property type="entry name" value="TRNA THREONYLCARBAMOYLADENOSINE DEHYDRATASE"/>
    <property type="match status" value="1"/>
</dbReference>
<dbReference type="InterPro" id="IPR000594">
    <property type="entry name" value="ThiF_NAD_FAD-bd"/>
</dbReference>
<keyword evidence="13" id="KW-1185">Reference proteome</keyword>
<evidence type="ECO:0000256" key="6">
    <source>
        <dbReference type="ARBA" id="ARBA00022840"/>
    </source>
</evidence>
<dbReference type="GO" id="GO:0061503">
    <property type="term" value="F:tRNA threonylcarbamoyladenosine dehydratase"/>
    <property type="evidence" value="ECO:0007669"/>
    <property type="project" value="TreeGrafter"/>
</dbReference>
<evidence type="ECO:0000256" key="2">
    <source>
        <dbReference type="ARBA" id="ARBA00009919"/>
    </source>
</evidence>
<dbReference type="NCBIfam" id="NF011696">
    <property type="entry name" value="PRK15116.1"/>
    <property type="match status" value="1"/>
</dbReference>
<dbReference type="GO" id="GO:0016020">
    <property type="term" value="C:membrane"/>
    <property type="evidence" value="ECO:0007669"/>
    <property type="project" value="UniProtKB-SubCell"/>
</dbReference>
<evidence type="ECO:0000256" key="3">
    <source>
        <dbReference type="ARBA" id="ARBA00022598"/>
    </source>
</evidence>
<dbReference type="STRING" id="1117647.M5M_15010"/>
<keyword evidence="7" id="KW-1133">Transmembrane helix</keyword>
<dbReference type="eggNOG" id="COG1179">
    <property type="taxonomic scope" value="Bacteria"/>
</dbReference>
<evidence type="ECO:0000256" key="4">
    <source>
        <dbReference type="ARBA" id="ARBA00022692"/>
    </source>
</evidence>
<dbReference type="FunFam" id="3.40.50.720:FF:000096">
    <property type="entry name" value="tRNA cyclic N6-threonylcarbamoyladenosine(37) synthase TcdA"/>
    <property type="match status" value="1"/>
</dbReference>
<dbReference type="EMBL" id="CP003746">
    <property type="protein sequence ID" value="AFV00137.1"/>
    <property type="molecule type" value="Genomic_DNA"/>
</dbReference>
<dbReference type="GO" id="GO:0005524">
    <property type="term" value="F:ATP binding"/>
    <property type="evidence" value="ECO:0007669"/>
    <property type="project" value="UniProtKB-KW"/>
</dbReference>
<sequence length="285" mass="30564">MAPLLNQHAPAMSLPHLTESYQQRFAGIGRLYGQRALEALASAHCVVIGIGGVGSWAAEALARSGVGEITLIDMDEICVTNTNRQLHTLTTTIGASKGEVMAERLRGINPEITLHVIDDFVEPENVALRLTKAHHCVLDCIDSAFVKAAIIGHCKRQKIPVITAGSSGGKTDPRQISTLDLAKTTNDPLLAKTRNNLRRLYHFSRNPKRNFSVEAVYSTEQLKFPTPEGGVCENKSALGESVKLDCSGGLGAITMVTASFGMVMASRAVEKLIQRKAPADAPATP</sequence>
<keyword evidence="6" id="KW-0067">ATP-binding</keyword>
<evidence type="ECO:0000256" key="5">
    <source>
        <dbReference type="ARBA" id="ARBA00022741"/>
    </source>
</evidence>
<evidence type="ECO:0000313" key="13">
    <source>
        <dbReference type="Proteomes" id="UP000000466"/>
    </source>
</evidence>
<evidence type="ECO:0000259" key="11">
    <source>
        <dbReference type="Pfam" id="PF00899"/>
    </source>
</evidence>
<gene>
    <name evidence="12" type="ordered locus">M5M_15010</name>
</gene>
<dbReference type="PANTHER" id="PTHR43267:SF1">
    <property type="entry name" value="TRNA THREONYLCARBAMOYLADENOSINE DEHYDRATASE"/>
    <property type="match status" value="1"/>
</dbReference>
<dbReference type="InterPro" id="IPR045886">
    <property type="entry name" value="ThiF/MoeB/HesA"/>
</dbReference>
<dbReference type="Proteomes" id="UP000000466">
    <property type="component" value="Chromosome"/>
</dbReference>
<evidence type="ECO:0000313" key="12">
    <source>
        <dbReference type="EMBL" id="AFV00137.1"/>
    </source>
</evidence>
<evidence type="ECO:0000256" key="8">
    <source>
        <dbReference type="ARBA" id="ARBA00023136"/>
    </source>
</evidence>
<keyword evidence="4" id="KW-0812">Transmembrane</keyword>
<comment type="subcellular location">
    <subcellularLocation>
        <location evidence="1">Membrane</location>
        <topology evidence="1">Single-pass membrane protein</topology>
    </subcellularLocation>
</comment>
<dbReference type="Gene3D" id="3.40.50.720">
    <property type="entry name" value="NAD(P)-binding Rossmann-like Domain"/>
    <property type="match status" value="1"/>
</dbReference>
<evidence type="ECO:0000256" key="7">
    <source>
        <dbReference type="ARBA" id="ARBA00022989"/>
    </source>
</evidence>